<keyword evidence="2" id="KW-0274">FAD</keyword>
<dbReference type="PROSITE" id="PS51387">
    <property type="entry name" value="FAD_PCMH"/>
    <property type="match status" value="1"/>
</dbReference>
<accession>A0A1M7HYP9</accession>
<dbReference type="AlphaFoldDB" id="A0A1M7HYP9"/>
<gene>
    <name evidence="4" type="ORF">SAMN05878437_2430</name>
</gene>
<evidence type="ECO:0000313" key="4">
    <source>
        <dbReference type="EMBL" id="SHM33499.1"/>
    </source>
</evidence>
<evidence type="ECO:0000313" key="5">
    <source>
        <dbReference type="Proteomes" id="UP000190911"/>
    </source>
</evidence>
<dbReference type="STRING" id="29571.SAMN05878437_2430"/>
<dbReference type="Gene3D" id="3.30.465.10">
    <property type="match status" value="1"/>
</dbReference>
<dbReference type="InterPro" id="IPR036318">
    <property type="entry name" value="FAD-bd_PCMH-like_sf"/>
</dbReference>
<dbReference type="NCBIfam" id="NF008439">
    <property type="entry name" value="PRK11282.1"/>
    <property type="match status" value="1"/>
</dbReference>
<dbReference type="GO" id="GO:0071949">
    <property type="term" value="F:FAD binding"/>
    <property type="evidence" value="ECO:0007669"/>
    <property type="project" value="InterPro"/>
</dbReference>
<name>A0A1M7HYP9_9GAMM</name>
<dbReference type="InterPro" id="IPR016166">
    <property type="entry name" value="FAD-bd_PCMH"/>
</dbReference>
<reference evidence="4 5" key="1">
    <citation type="submission" date="2016-11" db="EMBL/GenBank/DDBJ databases">
        <authorList>
            <person name="Jaros S."/>
            <person name="Januszkiewicz K."/>
            <person name="Wedrychowicz H."/>
        </authorList>
    </citation>
    <scope>NUCLEOTIDE SEQUENCE [LARGE SCALE GENOMIC DNA]</scope>
    <source>
        <strain evidence="4 5">ACAM 12</strain>
    </source>
</reference>
<organism evidence="4 5">
    <name type="scientific">Vreelandella subglaciescola</name>
    <dbReference type="NCBI Taxonomy" id="29571"/>
    <lineage>
        <taxon>Bacteria</taxon>
        <taxon>Pseudomonadati</taxon>
        <taxon>Pseudomonadota</taxon>
        <taxon>Gammaproteobacteria</taxon>
        <taxon>Oceanospirillales</taxon>
        <taxon>Halomonadaceae</taxon>
        <taxon>Vreelandella</taxon>
    </lineage>
</organism>
<dbReference type="Proteomes" id="UP000190911">
    <property type="component" value="Chromosome I"/>
</dbReference>
<dbReference type="SUPFAM" id="SSF56176">
    <property type="entry name" value="FAD-binding/transporter-associated domain-like"/>
    <property type="match status" value="1"/>
</dbReference>
<proteinExistence type="predicted"/>
<dbReference type="EMBL" id="LT670847">
    <property type="protein sequence ID" value="SHM33499.1"/>
    <property type="molecule type" value="Genomic_DNA"/>
</dbReference>
<dbReference type="InParanoid" id="A0A1M7HYP9"/>
<evidence type="ECO:0000256" key="2">
    <source>
        <dbReference type="ARBA" id="ARBA00022827"/>
    </source>
</evidence>
<keyword evidence="1" id="KW-0285">Flavoprotein</keyword>
<dbReference type="PANTHER" id="PTHR11748:SF103">
    <property type="entry name" value="GLYCOLATE OXIDASE SUBUNIT GLCE"/>
    <property type="match status" value="1"/>
</dbReference>
<sequence length="368" mass="39926">MTERLTTLPDRDITARLCEQVSDAFSQQTPLRIVGGNTRAFYGRPVNAAPLNVAEHRGIVHYDPVELVVTVRAGTPLDALEAALDDNHQMLGFEPPRFGPQSTIGGAVATGLAGPRRPWAGATRDFVLGTRVITQHGKLLRFGGEVMKNVAGYDMSRLITGAQGTLGVLADVSLKVLPKPPACHSLRLTLPLDEALTRLAELGRRPLPITAAAWYDGELLLRLEGGNSSVAATRQEIGGEPLDADFWGALRDLRHDFFALNSGQALWRLSLPPNTPPLALALDDSHSQVLYDWAGCQRFIKTTLDGATLRRACQAVGGHATCYTPADQGGSETPFTPLNPVVEKYHRRLKDQLDTRGIFNPGRLYAAF</sequence>
<dbReference type="GO" id="GO:0003824">
    <property type="term" value="F:catalytic activity"/>
    <property type="evidence" value="ECO:0007669"/>
    <property type="project" value="InterPro"/>
</dbReference>
<dbReference type="FunCoup" id="A0A1M7HYP9">
    <property type="interactions" value="30"/>
</dbReference>
<dbReference type="PANTHER" id="PTHR11748">
    <property type="entry name" value="D-LACTATE DEHYDROGENASE"/>
    <property type="match status" value="1"/>
</dbReference>
<dbReference type="SUPFAM" id="SSF55103">
    <property type="entry name" value="FAD-linked oxidases, C-terminal domain"/>
    <property type="match status" value="1"/>
</dbReference>
<keyword evidence="5" id="KW-1185">Reference proteome</keyword>
<dbReference type="RefSeq" id="WP_079553969.1">
    <property type="nucleotide sequence ID" value="NZ_LT670847.1"/>
</dbReference>
<dbReference type="OrthoDB" id="9811557at2"/>
<evidence type="ECO:0000259" key="3">
    <source>
        <dbReference type="PROSITE" id="PS51387"/>
    </source>
</evidence>
<protein>
    <submittedName>
        <fullName evidence="4">Glycolate oxidase FAD binding subunit</fullName>
    </submittedName>
</protein>
<dbReference type="Pfam" id="PF01565">
    <property type="entry name" value="FAD_binding_4"/>
    <property type="match status" value="1"/>
</dbReference>
<dbReference type="InterPro" id="IPR006094">
    <property type="entry name" value="Oxid_FAD_bind_N"/>
</dbReference>
<dbReference type="InterPro" id="IPR016169">
    <property type="entry name" value="FAD-bd_PCMH_sub2"/>
</dbReference>
<feature type="domain" description="FAD-binding PCMH-type" evidence="3">
    <location>
        <begin position="5"/>
        <end position="179"/>
    </location>
</feature>
<dbReference type="InterPro" id="IPR016164">
    <property type="entry name" value="FAD-linked_Oxase-like_C"/>
</dbReference>
<evidence type="ECO:0000256" key="1">
    <source>
        <dbReference type="ARBA" id="ARBA00022630"/>
    </source>
</evidence>